<evidence type="ECO:0000256" key="3">
    <source>
        <dbReference type="ARBA" id="ARBA00022989"/>
    </source>
</evidence>
<keyword evidence="3 5" id="KW-1133">Transmembrane helix</keyword>
<comment type="subcellular location">
    <subcellularLocation>
        <location evidence="1">Membrane</location>
        <topology evidence="1">Multi-pass membrane protein</topology>
    </subcellularLocation>
</comment>
<dbReference type="EMBL" id="PVBR01000008">
    <property type="protein sequence ID" value="PRD43015.1"/>
    <property type="molecule type" value="Genomic_DNA"/>
</dbReference>
<feature type="transmembrane region" description="Helical" evidence="5">
    <location>
        <begin position="113"/>
        <end position="132"/>
    </location>
</feature>
<evidence type="ECO:0008006" key="8">
    <source>
        <dbReference type="Google" id="ProtNLM"/>
    </source>
</evidence>
<keyword evidence="7" id="KW-1185">Reference proteome</keyword>
<feature type="transmembrane region" description="Helical" evidence="5">
    <location>
        <begin position="53"/>
        <end position="71"/>
    </location>
</feature>
<feature type="transmembrane region" description="Helical" evidence="5">
    <location>
        <begin position="77"/>
        <end position="101"/>
    </location>
</feature>
<sequence>MPSIITTFLESSAALIGGRVVLTSFFWIAGIFGLLNFAVVVEEMKGAGLPMPGAFAVATIICQLIGSVLIITNVAGLGWLGAGALGVFTLLSIPLGHPFWTYEGPRRMQEFQIALEHIAVTGGMLLAAILSIRT</sequence>
<evidence type="ECO:0000313" key="7">
    <source>
        <dbReference type="Proteomes" id="UP000239434"/>
    </source>
</evidence>
<organism evidence="6 7">
    <name type="scientific">Phyllobacterium phragmitis</name>
    <dbReference type="NCBI Taxonomy" id="2670329"/>
    <lineage>
        <taxon>Bacteria</taxon>
        <taxon>Pseudomonadati</taxon>
        <taxon>Pseudomonadota</taxon>
        <taxon>Alphaproteobacteria</taxon>
        <taxon>Hyphomicrobiales</taxon>
        <taxon>Phyllobacteriaceae</taxon>
        <taxon>Phyllobacterium</taxon>
    </lineage>
</organism>
<protein>
    <recommendedName>
        <fullName evidence="8">DoxX family protein</fullName>
    </recommendedName>
</protein>
<dbReference type="Proteomes" id="UP000239434">
    <property type="component" value="Unassembled WGS sequence"/>
</dbReference>
<proteinExistence type="predicted"/>
<name>A0A2S9IR58_9HYPH</name>
<gene>
    <name evidence="6" type="ORF">C5748_12395</name>
</gene>
<dbReference type="AlphaFoldDB" id="A0A2S9IR58"/>
<evidence type="ECO:0000256" key="2">
    <source>
        <dbReference type="ARBA" id="ARBA00022692"/>
    </source>
</evidence>
<evidence type="ECO:0000313" key="6">
    <source>
        <dbReference type="EMBL" id="PRD43015.1"/>
    </source>
</evidence>
<keyword evidence="2 5" id="KW-0812">Transmembrane</keyword>
<evidence type="ECO:0000256" key="4">
    <source>
        <dbReference type="ARBA" id="ARBA00023136"/>
    </source>
</evidence>
<feature type="transmembrane region" description="Helical" evidence="5">
    <location>
        <begin position="20"/>
        <end position="41"/>
    </location>
</feature>
<dbReference type="Pfam" id="PF07681">
    <property type="entry name" value="DoxX"/>
    <property type="match status" value="1"/>
</dbReference>
<evidence type="ECO:0000256" key="1">
    <source>
        <dbReference type="ARBA" id="ARBA00004141"/>
    </source>
</evidence>
<dbReference type="RefSeq" id="WP_105742254.1">
    <property type="nucleotide sequence ID" value="NZ_PVBR01000008.1"/>
</dbReference>
<keyword evidence="4 5" id="KW-0472">Membrane</keyword>
<reference evidence="6 7" key="1">
    <citation type="submission" date="2018-02" db="EMBL/GenBank/DDBJ databases">
        <title>The draft genome of Phyllobacterium sp. 1N-3.</title>
        <authorList>
            <person name="Liu L."/>
            <person name="Li L."/>
            <person name="Zhang X."/>
            <person name="Wang T."/>
            <person name="Liang L."/>
        </authorList>
    </citation>
    <scope>NUCLEOTIDE SEQUENCE [LARGE SCALE GENOMIC DNA]</scope>
    <source>
        <strain evidence="6 7">1N-3</strain>
    </source>
</reference>
<evidence type="ECO:0000256" key="5">
    <source>
        <dbReference type="SAM" id="Phobius"/>
    </source>
</evidence>
<comment type="caution">
    <text evidence="6">The sequence shown here is derived from an EMBL/GenBank/DDBJ whole genome shotgun (WGS) entry which is preliminary data.</text>
</comment>
<accession>A0A2S9IR58</accession>
<dbReference type="InterPro" id="IPR032808">
    <property type="entry name" value="DoxX"/>
</dbReference>
<dbReference type="GO" id="GO:0016020">
    <property type="term" value="C:membrane"/>
    <property type="evidence" value="ECO:0007669"/>
    <property type="project" value="UniProtKB-SubCell"/>
</dbReference>